<evidence type="ECO:0000313" key="1">
    <source>
        <dbReference type="EMBL" id="GJD59048.1"/>
    </source>
</evidence>
<evidence type="ECO:0000313" key="2">
    <source>
        <dbReference type="EMBL" id="VUF15858.1"/>
    </source>
</evidence>
<evidence type="ECO:0000313" key="3">
    <source>
        <dbReference type="Proteomes" id="UP000401717"/>
    </source>
</evidence>
<dbReference type="AlphaFoldDB" id="A0A564G7E6"/>
<dbReference type="Proteomes" id="UP000401717">
    <property type="component" value="Unassembled WGS sequence"/>
</dbReference>
<proteinExistence type="predicted"/>
<reference evidence="2 3" key="1">
    <citation type="submission" date="2019-06" db="EMBL/GenBank/DDBJ databases">
        <authorList>
            <person name="Rodrigo-Torres L."/>
            <person name="Arahal R. D."/>
            <person name="Lucena T."/>
        </authorList>
    </citation>
    <scope>NUCLEOTIDE SEQUENCE [LARGE SCALE GENOMIC DNA]</scope>
    <source>
        <strain evidence="2 3">SW08-7</strain>
    </source>
</reference>
<gene>
    <name evidence="1" type="ORF">IFDJLNFL_4974</name>
    <name evidence="2" type="ORF">MTDSW087_05606</name>
</gene>
<name>A0A564G7E6_9HYPH</name>
<reference evidence="1" key="3">
    <citation type="submission" date="2021-08" db="EMBL/GenBank/DDBJ databases">
        <authorList>
            <person name="Tani A."/>
            <person name="Ola A."/>
            <person name="Ogura Y."/>
            <person name="Katsura K."/>
            <person name="Hayashi T."/>
        </authorList>
    </citation>
    <scope>NUCLEOTIDE SEQUENCE</scope>
    <source>
        <strain evidence="1">DSM 22415</strain>
    </source>
</reference>
<sequence length="245" mass="26934">MSHEVVLFPKKTRSTFGAESHSVSADLIFCADQIVVLRFPLAGSCAMPLSVVHPQNWELLTWAFAGFSEQAVGKPTCLLVLDRQSILHIDDGFTITIQTHVGELYILLNTSASKVNLSLEEASILTECIITAFSPITALRLSKLLITLDAALNTLSSNKRSTKFSFSFQPGELKIDNLSFIPSYILGRTGVGYVCIPVTSVRLSASPKKQMWLAVDFSVRDKSDLDRVIFVSEGRYEIADSDANE</sequence>
<reference evidence="1" key="2">
    <citation type="journal article" date="2021" name="Front. Microbiol.">
        <title>Comprehensive Comparative Genomics and Phenotyping of Methylobacterium Species.</title>
        <authorList>
            <person name="Alessa O."/>
            <person name="Ogura Y."/>
            <person name="Fujitani Y."/>
            <person name="Takami H."/>
            <person name="Hayashi T."/>
            <person name="Sahin N."/>
            <person name="Tani A."/>
        </authorList>
    </citation>
    <scope>NUCLEOTIDE SEQUENCE</scope>
    <source>
        <strain evidence="1">DSM 22415</strain>
    </source>
</reference>
<dbReference type="OrthoDB" id="7708019at2"/>
<accession>A0A564G7E6</accession>
<dbReference type="EMBL" id="BPQI01000183">
    <property type="protein sequence ID" value="GJD59048.1"/>
    <property type="molecule type" value="Genomic_DNA"/>
</dbReference>
<dbReference type="RefSeq" id="WP_144768822.1">
    <property type="nucleotide sequence ID" value="NZ_BPQI01000183.1"/>
</dbReference>
<keyword evidence="4" id="KW-1185">Reference proteome</keyword>
<organism evidence="2 3">
    <name type="scientific">Methylobacterium dankookense</name>
    <dbReference type="NCBI Taxonomy" id="560405"/>
    <lineage>
        <taxon>Bacteria</taxon>
        <taxon>Pseudomonadati</taxon>
        <taxon>Pseudomonadota</taxon>
        <taxon>Alphaproteobacteria</taxon>
        <taxon>Hyphomicrobiales</taxon>
        <taxon>Methylobacteriaceae</taxon>
        <taxon>Methylobacterium</taxon>
    </lineage>
</organism>
<evidence type="ECO:0000313" key="4">
    <source>
        <dbReference type="Proteomes" id="UP001055303"/>
    </source>
</evidence>
<dbReference type="Proteomes" id="UP001055303">
    <property type="component" value="Unassembled WGS sequence"/>
</dbReference>
<dbReference type="EMBL" id="CABFVH010000074">
    <property type="protein sequence ID" value="VUF15858.1"/>
    <property type="molecule type" value="Genomic_DNA"/>
</dbReference>
<protein>
    <submittedName>
        <fullName evidence="2">Uncharacterized protein</fullName>
    </submittedName>
</protein>